<protein>
    <submittedName>
        <fullName evidence="1">Uncharacterized protein</fullName>
    </submittedName>
</protein>
<accession>A0ABU5UWH4</accession>
<keyword evidence="2" id="KW-1185">Reference proteome</keyword>
<evidence type="ECO:0000313" key="2">
    <source>
        <dbReference type="Proteomes" id="UP001303285"/>
    </source>
</evidence>
<proteinExistence type="predicted"/>
<dbReference type="EMBL" id="JAYGHK010000077">
    <property type="protein sequence ID" value="MEA5610134.1"/>
    <property type="molecule type" value="Genomic_DNA"/>
</dbReference>
<organism evidence="1 2">
    <name type="scientific">Nodularia spumigena UHCC 0060</name>
    <dbReference type="NCBI Taxonomy" id="3110300"/>
    <lineage>
        <taxon>Bacteria</taxon>
        <taxon>Bacillati</taxon>
        <taxon>Cyanobacteriota</taxon>
        <taxon>Cyanophyceae</taxon>
        <taxon>Nostocales</taxon>
        <taxon>Nodulariaceae</taxon>
        <taxon>Nodularia</taxon>
    </lineage>
</organism>
<dbReference type="Proteomes" id="UP001303285">
    <property type="component" value="Unassembled WGS sequence"/>
</dbReference>
<reference evidence="1 2" key="1">
    <citation type="submission" date="2023-12" db="EMBL/GenBank/DDBJ databases">
        <title>Baltic Sea Cyanobacteria.</title>
        <authorList>
            <person name="Delbaje E."/>
            <person name="Fewer D.P."/>
            <person name="Shishido T.K."/>
        </authorList>
    </citation>
    <scope>NUCLEOTIDE SEQUENCE [LARGE SCALE GENOMIC DNA]</scope>
    <source>
        <strain evidence="1 2">UHCC 0060</strain>
    </source>
</reference>
<sequence>MGHGYRAHAQAGVRITQPLSELAQKIPLYEEISTFYTVGDRTLNFRWFQVICDNTPYNQIFST</sequence>
<gene>
    <name evidence="1" type="ORF">VB695_19010</name>
</gene>
<comment type="caution">
    <text evidence="1">The sequence shown here is derived from an EMBL/GenBank/DDBJ whole genome shotgun (WGS) entry which is preliminary data.</text>
</comment>
<name>A0ABU5UWH4_NODSP</name>
<evidence type="ECO:0000313" key="1">
    <source>
        <dbReference type="EMBL" id="MEA5610134.1"/>
    </source>
</evidence>